<keyword evidence="8 9" id="KW-0234">DNA repair</keyword>
<feature type="domain" description="Helicase C-terminal" evidence="11">
    <location>
        <begin position="785"/>
        <end position="942"/>
    </location>
</feature>
<evidence type="ECO:0000256" key="5">
    <source>
        <dbReference type="ARBA" id="ARBA00022806"/>
    </source>
</evidence>
<dbReference type="InterPro" id="IPR027417">
    <property type="entry name" value="P-loop_NTPase"/>
</dbReference>
<keyword evidence="1 9" id="KW-0963">Cytoplasm</keyword>
<dbReference type="PANTHER" id="PTHR47964:SF1">
    <property type="entry name" value="ATP-DEPENDENT DNA HELICASE HOMOLOG RECG, CHLOROPLASTIC"/>
    <property type="match status" value="1"/>
</dbReference>
<accession>A0A3P3XTZ2</accession>
<dbReference type="GO" id="GO:0005524">
    <property type="term" value="F:ATP binding"/>
    <property type="evidence" value="ECO:0007669"/>
    <property type="project" value="UniProtKB-UniRule"/>
</dbReference>
<dbReference type="Gene3D" id="3.30.2060.10">
    <property type="entry name" value="Penicillin-binding protein 1b domain"/>
    <property type="match status" value="1"/>
</dbReference>
<dbReference type="Pfam" id="PF03461">
    <property type="entry name" value="TRCF"/>
    <property type="match status" value="1"/>
</dbReference>
<comment type="similarity">
    <text evidence="9">In the C-terminal section; belongs to the helicase family. RecG subfamily.</text>
</comment>
<dbReference type="Pfam" id="PF17757">
    <property type="entry name" value="UvrB_inter"/>
    <property type="match status" value="1"/>
</dbReference>
<evidence type="ECO:0000256" key="8">
    <source>
        <dbReference type="ARBA" id="ARBA00023204"/>
    </source>
</evidence>
<sequence length="1131" mass="127826">MKPDSLQALFDKISRNSALRMVREQLERGTLPVHIQNSENPLLAFSLVPLVRHTGKKCIVVLPSDQEAEDFGQDLALTDTKLLLFPSWPGAPYRAIPARSRMFSERTSALAKLAEGDFEIAVVSARTLAIPVPPPEYMRAHTSLLKVGALFEPTAVSNRLAELGYFRVPSVSLPGEYAMRGEVLDVYMPGDELAVRVHFDFDRIEKIVRFDPETQSGNEKIGQVHIRPLKEVIWDMTALSYLRQHSLEFAQSEPRLEQVLEALNAGREMPGEEFWFPLAFDRAYSLIDYADSNTVFVVVARERIDSLSETIRKEYASMYRLALHETIVPPPHKIVFNISELLSSVSAAIFCYALKGIDAVAERISLGAEPPRSYFGNIRLFKEELAGFKRDQYRTWIFASTEPQAERIASLIQDDSITIAQGPISSGFNLPALKLRVLAEHELFGRRKHVPRSLARAKSAAIESFIELTPGDYVVHVNYGIGRFNGIERLTVLGLERDYIRIDYAGDEKVFVPIEQANLVQRYIGNEGEAPRLDSLGSKAWENRKKRVSKSVEELAERLIRIYARRKAARGFVFPPDSDWQIQFEATFPFEETEDQLRCIEDVKHDMESPKPMDRLVCGDVGFGKTEIAMRACFKAVTAGKQVAFLAPTTILAEQHYENFLERIGEFPLRVELLSRLIDKKTQNAIIKGLSEGSVDMVIGTHRILQKDVRFKDLGLLVIDEEQRFGVKDKERLKEMKAGIDCLTLTATPIPRTLHMSLLKIRDMSVLQTPPMERQSIQTFVEEFSLELVARAIRNEMARGGQVFYLHNRIETLPEVEQFIRQLVPEALVESAHGKMDARDLESIMHRFIHGAFHVLVSTTIIENGIDIPNVNTIIIDRADNYGISQLYQLKGRVGRSDRQAYAYLLYPDKRALSELAMKRLQIISDFTELGSGFKIAMKDLEVRGAGNLLGREQSGDIYAVGFDLYLKLLDEAVSRLSGMGQGEEEPYLELEYSGFIPDGYISIPMIKMEIYKRIASVQSQEEIDSLHEELIERFGPLPEEALSLLSLAEMRVLCRKLSISSLRERNGIVSVEFSKVSKISVEKILRLIRESSGAIRLSPEKPNAIQIQTKAIGLKEKSAYLKERLSFLAG</sequence>
<dbReference type="InterPro" id="IPR005118">
    <property type="entry name" value="TRCF_C"/>
</dbReference>
<evidence type="ECO:0000259" key="10">
    <source>
        <dbReference type="PROSITE" id="PS51192"/>
    </source>
</evidence>
<dbReference type="PANTHER" id="PTHR47964">
    <property type="entry name" value="ATP-DEPENDENT DNA HELICASE HOMOLOG RECG, CHLOROPLASTIC"/>
    <property type="match status" value="1"/>
</dbReference>
<proteinExistence type="inferred from homology"/>
<dbReference type="AlphaFoldDB" id="A0A3P3XTZ2"/>
<keyword evidence="7 9" id="KW-0238">DNA-binding</keyword>
<dbReference type="CDD" id="cd17991">
    <property type="entry name" value="DEXHc_TRCF"/>
    <property type="match status" value="1"/>
</dbReference>
<dbReference type="GO" id="GO:0003684">
    <property type="term" value="F:damaged DNA binding"/>
    <property type="evidence" value="ECO:0007669"/>
    <property type="project" value="InterPro"/>
</dbReference>
<dbReference type="InterPro" id="IPR003711">
    <property type="entry name" value="CarD-like/TRCF_RID"/>
</dbReference>
<dbReference type="EMBL" id="FWDO01000007">
    <property type="protein sequence ID" value="SLM19762.1"/>
    <property type="molecule type" value="Genomic_DNA"/>
</dbReference>
<dbReference type="GO" id="GO:0003678">
    <property type="term" value="F:DNA helicase activity"/>
    <property type="evidence" value="ECO:0007669"/>
    <property type="project" value="TreeGrafter"/>
</dbReference>
<dbReference type="SMART" id="SM00487">
    <property type="entry name" value="DEXDc"/>
    <property type="match status" value="1"/>
</dbReference>
<dbReference type="Gene3D" id="3.40.50.300">
    <property type="entry name" value="P-loop containing nucleotide triphosphate hydrolases"/>
    <property type="match status" value="2"/>
</dbReference>
<dbReference type="InterPro" id="IPR037235">
    <property type="entry name" value="TRCF-like_C_D7"/>
</dbReference>
<evidence type="ECO:0000256" key="9">
    <source>
        <dbReference type="HAMAP-Rule" id="MF_00969"/>
    </source>
</evidence>
<dbReference type="NCBIfam" id="TIGR00580">
    <property type="entry name" value="mfd"/>
    <property type="match status" value="1"/>
</dbReference>
<organism evidence="12">
    <name type="scientific">uncultured spirochete</name>
    <dbReference type="NCBI Taxonomy" id="156406"/>
    <lineage>
        <taxon>Bacteria</taxon>
        <taxon>Pseudomonadati</taxon>
        <taxon>Spirochaetota</taxon>
        <taxon>Spirochaetia</taxon>
        <taxon>Spirochaetales</taxon>
        <taxon>environmental samples</taxon>
    </lineage>
</organism>
<comment type="subcellular location">
    <subcellularLocation>
        <location evidence="9">Cytoplasm</location>
    </subcellularLocation>
</comment>
<dbReference type="SMART" id="SM00490">
    <property type="entry name" value="HELICc"/>
    <property type="match status" value="1"/>
</dbReference>
<evidence type="ECO:0000256" key="4">
    <source>
        <dbReference type="ARBA" id="ARBA00022801"/>
    </source>
</evidence>
<dbReference type="Pfam" id="PF00270">
    <property type="entry name" value="DEAD"/>
    <property type="match status" value="1"/>
</dbReference>
<dbReference type="GO" id="GO:0006355">
    <property type="term" value="P:regulation of DNA-templated transcription"/>
    <property type="evidence" value="ECO:0007669"/>
    <property type="project" value="UniProtKB-UniRule"/>
</dbReference>
<dbReference type="GO" id="GO:0000716">
    <property type="term" value="P:transcription-coupled nucleotide-excision repair, DNA damage recognition"/>
    <property type="evidence" value="ECO:0007669"/>
    <property type="project" value="UniProtKB-UniRule"/>
</dbReference>
<dbReference type="SMART" id="SM01058">
    <property type="entry name" value="CarD_TRCF"/>
    <property type="match status" value="1"/>
</dbReference>
<dbReference type="EC" id="3.6.4.-" evidence="9"/>
<dbReference type="InterPro" id="IPR011545">
    <property type="entry name" value="DEAD/DEAH_box_helicase_dom"/>
</dbReference>
<dbReference type="InterPro" id="IPR001650">
    <property type="entry name" value="Helicase_C-like"/>
</dbReference>
<dbReference type="Gene3D" id="3.90.1150.50">
    <property type="entry name" value="Transcription-repair-coupling factor, D7 domain"/>
    <property type="match status" value="1"/>
</dbReference>
<dbReference type="InterPro" id="IPR004576">
    <property type="entry name" value="Mfd"/>
</dbReference>
<reference evidence="12" key="1">
    <citation type="submission" date="2017-02" db="EMBL/GenBank/DDBJ databases">
        <authorList>
            <person name="Regsiter A."/>
            <person name="William W."/>
        </authorList>
    </citation>
    <scope>NUCLEOTIDE SEQUENCE</scope>
    <source>
        <strain evidence="12">BdmA 4</strain>
    </source>
</reference>
<dbReference type="InterPro" id="IPR041471">
    <property type="entry name" value="UvrB_inter"/>
</dbReference>
<dbReference type="GO" id="GO:0005737">
    <property type="term" value="C:cytoplasm"/>
    <property type="evidence" value="ECO:0007669"/>
    <property type="project" value="UniProtKB-SubCell"/>
</dbReference>
<keyword evidence="3 9" id="KW-0227">DNA damage</keyword>
<dbReference type="Pfam" id="PF00271">
    <property type="entry name" value="Helicase_C"/>
    <property type="match status" value="1"/>
</dbReference>
<dbReference type="HAMAP" id="MF_00969">
    <property type="entry name" value="TRCF"/>
    <property type="match status" value="1"/>
</dbReference>
<dbReference type="PROSITE" id="PS51192">
    <property type="entry name" value="HELICASE_ATP_BIND_1"/>
    <property type="match status" value="1"/>
</dbReference>
<dbReference type="SMART" id="SM00982">
    <property type="entry name" value="TRCF"/>
    <property type="match status" value="1"/>
</dbReference>
<dbReference type="Gene3D" id="3.40.50.11180">
    <property type="match status" value="1"/>
</dbReference>
<name>A0A3P3XTZ2_9SPIR</name>
<evidence type="ECO:0000256" key="7">
    <source>
        <dbReference type="ARBA" id="ARBA00023125"/>
    </source>
</evidence>
<dbReference type="InterPro" id="IPR047112">
    <property type="entry name" value="RecG/Mfd"/>
</dbReference>
<evidence type="ECO:0000256" key="6">
    <source>
        <dbReference type="ARBA" id="ARBA00022840"/>
    </source>
</evidence>
<evidence type="ECO:0000256" key="2">
    <source>
        <dbReference type="ARBA" id="ARBA00022741"/>
    </source>
</evidence>
<evidence type="ECO:0000256" key="3">
    <source>
        <dbReference type="ARBA" id="ARBA00022763"/>
    </source>
</evidence>
<gene>
    <name evidence="9 12" type="primary">mfd</name>
    <name evidence="12" type="ORF">SPIRO4BDMA_70184</name>
</gene>
<comment type="function">
    <text evidence="9">Couples transcription and DNA repair by recognizing RNA polymerase (RNAP) stalled at DNA lesions. Mediates ATP-dependent release of RNAP and its truncated transcript from the DNA, and recruitment of nucleotide excision repair machinery to the damaged site.</text>
</comment>
<evidence type="ECO:0000259" key="11">
    <source>
        <dbReference type="PROSITE" id="PS51194"/>
    </source>
</evidence>
<dbReference type="SUPFAM" id="SSF52540">
    <property type="entry name" value="P-loop containing nucleoside triphosphate hydrolases"/>
    <property type="match status" value="4"/>
</dbReference>
<dbReference type="InterPro" id="IPR014001">
    <property type="entry name" value="Helicase_ATP-bd"/>
</dbReference>
<dbReference type="Gene3D" id="2.40.10.170">
    <property type="match status" value="1"/>
</dbReference>
<dbReference type="SUPFAM" id="SSF141259">
    <property type="entry name" value="CarD-like"/>
    <property type="match status" value="1"/>
</dbReference>
<comment type="similarity">
    <text evidence="9">In the N-terminal section; belongs to the UvrB family.</text>
</comment>
<keyword evidence="2 9" id="KW-0547">Nucleotide-binding</keyword>
<feature type="domain" description="Helicase ATP-binding" evidence="10">
    <location>
        <begin position="606"/>
        <end position="767"/>
    </location>
</feature>
<keyword evidence="6 9" id="KW-0067">ATP-binding</keyword>
<keyword evidence="4 9" id="KW-0378">Hydrolase</keyword>
<evidence type="ECO:0000313" key="12">
    <source>
        <dbReference type="EMBL" id="SLM19762.1"/>
    </source>
</evidence>
<dbReference type="InterPro" id="IPR036101">
    <property type="entry name" value="CarD-like/TRCF_RID_sf"/>
</dbReference>
<keyword evidence="5" id="KW-0347">Helicase</keyword>
<dbReference type="PROSITE" id="PS51194">
    <property type="entry name" value="HELICASE_CTER"/>
    <property type="match status" value="1"/>
</dbReference>
<protein>
    <recommendedName>
        <fullName evidence="9">Transcription-repair-coupling factor</fullName>
        <shortName evidence="9">TRCF</shortName>
        <ecNumber evidence="9">3.6.4.-</ecNumber>
    </recommendedName>
</protein>
<dbReference type="Pfam" id="PF02559">
    <property type="entry name" value="CarD_TRCF_RID"/>
    <property type="match status" value="1"/>
</dbReference>
<dbReference type="SUPFAM" id="SSF143517">
    <property type="entry name" value="TRCF domain-like"/>
    <property type="match status" value="1"/>
</dbReference>
<evidence type="ECO:0000256" key="1">
    <source>
        <dbReference type="ARBA" id="ARBA00022490"/>
    </source>
</evidence>
<dbReference type="GO" id="GO:0016787">
    <property type="term" value="F:hydrolase activity"/>
    <property type="evidence" value="ECO:0007669"/>
    <property type="project" value="UniProtKB-KW"/>
</dbReference>